<reference evidence="2" key="1">
    <citation type="submission" date="2019-04" db="EMBL/GenBank/DDBJ databases">
        <title>Evolution of Biomass-Degrading Anaerobic Consortia Revealed by Metagenomics.</title>
        <authorList>
            <person name="Peng X."/>
        </authorList>
    </citation>
    <scope>NUCLEOTIDE SEQUENCE</scope>
    <source>
        <strain evidence="2">SIG311</strain>
    </source>
</reference>
<evidence type="ECO:0000313" key="2">
    <source>
        <dbReference type="EMBL" id="MBE5920489.1"/>
    </source>
</evidence>
<dbReference type="AlphaFoldDB" id="A0A927YN48"/>
<feature type="region of interest" description="Disordered" evidence="1">
    <location>
        <begin position="1"/>
        <end position="21"/>
    </location>
</feature>
<accession>A0A927YN48</accession>
<protein>
    <submittedName>
        <fullName evidence="2">Uncharacterized protein</fullName>
    </submittedName>
</protein>
<name>A0A927YN48_9FIRM</name>
<dbReference type="Proteomes" id="UP000766246">
    <property type="component" value="Unassembled WGS sequence"/>
</dbReference>
<proteinExistence type="predicted"/>
<comment type="caution">
    <text evidence="2">The sequence shown here is derived from an EMBL/GenBank/DDBJ whole genome shotgun (WGS) entry which is preliminary data.</text>
</comment>
<sequence>MYDKYQKVRERGKPTHKPYDEFSIKHPHMDLTKRAKVFSPFDALKGFNDEISNTELHFESNHYDLEHVIFEECP</sequence>
<dbReference type="EMBL" id="SVER01000035">
    <property type="protein sequence ID" value="MBE5920489.1"/>
    <property type="molecule type" value="Genomic_DNA"/>
</dbReference>
<evidence type="ECO:0000256" key="1">
    <source>
        <dbReference type="SAM" id="MobiDB-lite"/>
    </source>
</evidence>
<gene>
    <name evidence="2" type="ORF">E7272_11700</name>
</gene>
<evidence type="ECO:0000313" key="3">
    <source>
        <dbReference type="Proteomes" id="UP000766246"/>
    </source>
</evidence>
<organism evidence="2 3">
    <name type="scientific">Pseudobutyrivibrio ruminis</name>
    <dbReference type="NCBI Taxonomy" id="46206"/>
    <lineage>
        <taxon>Bacteria</taxon>
        <taxon>Bacillati</taxon>
        <taxon>Bacillota</taxon>
        <taxon>Clostridia</taxon>
        <taxon>Lachnospirales</taxon>
        <taxon>Lachnospiraceae</taxon>
        <taxon>Pseudobutyrivibrio</taxon>
    </lineage>
</organism>